<dbReference type="Proteomes" id="UP000199628">
    <property type="component" value="Unassembled WGS sequence"/>
</dbReference>
<keyword evidence="3" id="KW-1185">Reference proteome</keyword>
<dbReference type="Gene3D" id="2.170.270.10">
    <property type="entry name" value="SET domain"/>
    <property type="match status" value="1"/>
</dbReference>
<evidence type="ECO:0000313" key="3">
    <source>
        <dbReference type="Proteomes" id="UP000199628"/>
    </source>
</evidence>
<dbReference type="InterPro" id="IPR001214">
    <property type="entry name" value="SET_dom"/>
</dbReference>
<evidence type="ECO:0000313" key="2">
    <source>
        <dbReference type="EMBL" id="SDC92701.1"/>
    </source>
</evidence>
<dbReference type="SUPFAM" id="SSF82199">
    <property type="entry name" value="SET domain"/>
    <property type="match status" value="1"/>
</dbReference>
<accession>A0A1G6QKG7</accession>
<reference evidence="3" key="1">
    <citation type="submission" date="2016-10" db="EMBL/GenBank/DDBJ databases">
        <authorList>
            <person name="Varghese N."/>
            <person name="Submissions S."/>
        </authorList>
    </citation>
    <scope>NUCLEOTIDE SEQUENCE [LARGE SCALE GENOMIC DNA]</scope>
    <source>
        <strain evidence="3">CGMCC 1.9108</strain>
    </source>
</reference>
<dbReference type="InterPro" id="IPR046341">
    <property type="entry name" value="SET_dom_sf"/>
</dbReference>
<proteinExistence type="predicted"/>
<organism evidence="2 3">
    <name type="scientific">Ruegeria marina</name>
    <dbReference type="NCBI Taxonomy" id="639004"/>
    <lineage>
        <taxon>Bacteria</taxon>
        <taxon>Pseudomonadati</taxon>
        <taxon>Pseudomonadota</taxon>
        <taxon>Alphaproteobacteria</taxon>
        <taxon>Rhodobacterales</taxon>
        <taxon>Roseobacteraceae</taxon>
        <taxon>Ruegeria</taxon>
    </lineage>
</organism>
<dbReference type="STRING" id="639004.SAMN04488239_104151"/>
<dbReference type="PROSITE" id="PS50280">
    <property type="entry name" value="SET"/>
    <property type="match status" value="1"/>
</dbReference>
<dbReference type="RefSeq" id="WP_093029359.1">
    <property type="nucleotide sequence ID" value="NZ_FMZV01000004.1"/>
</dbReference>
<evidence type="ECO:0000259" key="1">
    <source>
        <dbReference type="PROSITE" id="PS50280"/>
    </source>
</evidence>
<dbReference type="OrthoDB" id="9804945at2"/>
<name>A0A1G6QKG7_9RHOB</name>
<sequence length="138" mass="16319">MMMVRCYLAPSEIEGLGVFCHDDIQRGDKVWRHDRMLDVAFPEAKLDNVEPHVREFLERYSYPDIHRPGYRMLEGDEGRFMNHSMYPNLDYSDGVWGIALRDIPAGTELTRDYADFMTGEIRMYPPRHRMTPPKVFFN</sequence>
<feature type="domain" description="SET" evidence="1">
    <location>
        <begin position="4"/>
        <end position="114"/>
    </location>
</feature>
<dbReference type="Pfam" id="PF00856">
    <property type="entry name" value="SET"/>
    <property type="match status" value="1"/>
</dbReference>
<protein>
    <recommendedName>
        <fullName evidence="1">SET domain-containing protein</fullName>
    </recommendedName>
</protein>
<gene>
    <name evidence="2" type="ORF">SAMN04488239_104151</name>
</gene>
<dbReference type="EMBL" id="FMZV01000004">
    <property type="protein sequence ID" value="SDC92701.1"/>
    <property type="molecule type" value="Genomic_DNA"/>
</dbReference>
<dbReference type="AlphaFoldDB" id="A0A1G6QKG7"/>